<dbReference type="EMBL" id="JBHULX010000039">
    <property type="protein sequence ID" value="MFD2592457.1"/>
    <property type="molecule type" value="Genomic_DNA"/>
</dbReference>
<dbReference type="PANTHER" id="PTHR33798:SF5">
    <property type="entry name" value="FLAVIN REDUCTASE LIKE DOMAIN-CONTAINING PROTEIN"/>
    <property type="match status" value="1"/>
</dbReference>
<dbReference type="Proteomes" id="UP001597459">
    <property type="component" value="Unassembled WGS sequence"/>
</dbReference>
<keyword evidence="2" id="KW-0285">Flavoprotein</keyword>
<dbReference type="Gene3D" id="2.30.110.10">
    <property type="entry name" value="Electron Transport, Fmn-binding Protein, Chain A"/>
    <property type="match status" value="1"/>
</dbReference>
<feature type="domain" description="Flavin reductase like" evidence="5">
    <location>
        <begin position="35"/>
        <end position="167"/>
    </location>
</feature>
<dbReference type="GO" id="GO:0016491">
    <property type="term" value="F:oxidoreductase activity"/>
    <property type="evidence" value="ECO:0007669"/>
    <property type="project" value="UniProtKB-KW"/>
</dbReference>
<evidence type="ECO:0000256" key="2">
    <source>
        <dbReference type="ARBA" id="ARBA00022630"/>
    </source>
</evidence>
<gene>
    <name evidence="6" type="ORF">ACFSTE_16575</name>
</gene>
<protein>
    <submittedName>
        <fullName evidence="6">Flavin reductase family protein</fullName>
        <ecNumber evidence="6">1.5.1.-</ecNumber>
    </submittedName>
</protein>
<comment type="cofactor">
    <cofactor evidence="1">
        <name>FMN</name>
        <dbReference type="ChEBI" id="CHEBI:58210"/>
    </cofactor>
</comment>
<dbReference type="EC" id="1.5.1.-" evidence="6"/>
<name>A0ABW5NA60_9FLAO</name>
<organism evidence="6 7">
    <name type="scientific">Aquimarina hainanensis</name>
    <dbReference type="NCBI Taxonomy" id="1578017"/>
    <lineage>
        <taxon>Bacteria</taxon>
        <taxon>Pseudomonadati</taxon>
        <taxon>Bacteroidota</taxon>
        <taxon>Flavobacteriia</taxon>
        <taxon>Flavobacteriales</taxon>
        <taxon>Flavobacteriaceae</taxon>
        <taxon>Aquimarina</taxon>
    </lineage>
</organism>
<comment type="similarity">
    <text evidence="4">Belongs to the flavoredoxin family.</text>
</comment>
<proteinExistence type="inferred from homology"/>
<evidence type="ECO:0000313" key="7">
    <source>
        <dbReference type="Proteomes" id="UP001597459"/>
    </source>
</evidence>
<evidence type="ECO:0000256" key="3">
    <source>
        <dbReference type="ARBA" id="ARBA00022643"/>
    </source>
</evidence>
<evidence type="ECO:0000256" key="4">
    <source>
        <dbReference type="ARBA" id="ARBA00038054"/>
    </source>
</evidence>
<accession>A0ABW5NA60</accession>
<dbReference type="RefSeq" id="WP_176030534.1">
    <property type="nucleotide sequence ID" value="NZ_JBHSJV010000001.1"/>
</dbReference>
<evidence type="ECO:0000256" key="1">
    <source>
        <dbReference type="ARBA" id="ARBA00001917"/>
    </source>
</evidence>
<keyword evidence="7" id="KW-1185">Reference proteome</keyword>
<dbReference type="InterPro" id="IPR012349">
    <property type="entry name" value="Split_barrel_FMN-bd"/>
</dbReference>
<comment type="caution">
    <text evidence="6">The sequence shown here is derived from an EMBL/GenBank/DDBJ whole genome shotgun (WGS) entry which is preliminary data.</text>
</comment>
<dbReference type="InterPro" id="IPR002563">
    <property type="entry name" value="Flavin_Rdtase-like_dom"/>
</dbReference>
<evidence type="ECO:0000313" key="6">
    <source>
        <dbReference type="EMBL" id="MFD2592457.1"/>
    </source>
</evidence>
<dbReference type="Pfam" id="PF01613">
    <property type="entry name" value="Flavin_Reduct"/>
    <property type="match status" value="1"/>
</dbReference>
<reference evidence="7" key="1">
    <citation type="journal article" date="2019" name="Int. J. Syst. Evol. Microbiol.">
        <title>The Global Catalogue of Microorganisms (GCM) 10K type strain sequencing project: providing services to taxonomists for standard genome sequencing and annotation.</title>
        <authorList>
            <consortium name="The Broad Institute Genomics Platform"/>
            <consortium name="The Broad Institute Genome Sequencing Center for Infectious Disease"/>
            <person name="Wu L."/>
            <person name="Ma J."/>
        </authorList>
    </citation>
    <scope>NUCLEOTIDE SEQUENCE [LARGE SCALE GENOMIC DNA]</scope>
    <source>
        <strain evidence="7">KCTC 42423</strain>
    </source>
</reference>
<keyword evidence="6" id="KW-0560">Oxidoreductase</keyword>
<keyword evidence="3" id="KW-0288">FMN</keyword>
<dbReference type="SUPFAM" id="SSF50475">
    <property type="entry name" value="FMN-binding split barrel"/>
    <property type="match status" value="1"/>
</dbReference>
<evidence type="ECO:0000259" key="5">
    <source>
        <dbReference type="Pfam" id="PF01613"/>
    </source>
</evidence>
<sequence length="207" mass="23052">MKKKISRAEIDAMEHLYKINLINSCSGFKSANLIGSVAANGDTNVAVFSSVVHLGSNPPLLGMIFRPLTVPRNTYDNIKEGSYYTINHIHKPLIEAAHHTSAKYPKEISEFDKTNLTPEYKSGCMLPFVAGAPVQMLMKYVEEYTIKSNDTILLVGEIKELFVNEELLTDEGFIDLSKAQVATINGLDGYAIPEKSKRLPYQRVKVN</sequence>
<dbReference type="PANTHER" id="PTHR33798">
    <property type="entry name" value="FLAVOPROTEIN OXYGENASE"/>
    <property type="match status" value="1"/>
</dbReference>